<dbReference type="Proteomes" id="UP000800038">
    <property type="component" value="Unassembled WGS sequence"/>
</dbReference>
<gene>
    <name evidence="1" type="ORF">EJ02DRAFT_12225</name>
</gene>
<dbReference type="EMBL" id="ML975997">
    <property type="protein sequence ID" value="KAF1948068.1"/>
    <property type="molecule type" value="Genomic_DNA"/>
</dbReference>
<evidence type="ECO:0000313" key="2">
    <source>
        <dbReference type="Proteomes" id="UP000800038"/>
    </source>
</evidence>
<evidence type="ECO:0000313" key="1">
    <source>
        <dbReference type="EMBL" id="KAF1948068.1"/>
    </source>
</evidence>
<proteinExistence type="predicted"/>
<accession>A0A6A5T7B4</accession>
<name>A0A6A5T7B4_9PLEO</name>
<keyword evidence="2" id="KW-1185">Reference proteome</keyword>
<protein>
    <submittedName>
        <fullName evidence="1">Uncharacterized protein</fullName>
    </submittedName>
</protein>
<dbReference type="AlphaFoldDB" id="A0A6A5T7B4"/>
<sequence length="91" mass="10079">MQIQTALSASTITLSALGLQRPSMRDTRTTAPADTPFIYESQHRHVFWPACVDVSQPWAPTGRPGIVDIHGWLPLTTQHTRRDERDAGSAV</sequence>
<organism evidence="1 2">
    <name type="scientific">Clathrospora elynae</name>
    <dbReference type="NCBI Taxonomy" id="706981"/>
    <lineage>
        <taxon>Eukaryota</taxon>
        <taxon>Fungi</taxon>
        <taxon>Dikarya</taxon>
        <taxon>Ascomycota</taxon>
        <taxon>Pezizomycotina</taxon>
        <taxon>Dothideomycetes</taxon>
        <taxon>Pleosporomycetidae</taxon>
        <taxon>Pleosporales</taxon>
        <taxon>Diademaceae</taxon>
        <taxon>Clathrospora</taxon>
    </lineage>
</organism>
<reference evidence="1" key="1">
    <citation type="journal article" date="2020" name="Stud. Mycol.">
        <title>101 Dothideomycetes genomes: a test case for predicting lifestyles and emergence of pathogens.</title>
        <authorList>
            <person name="Haridas S."/>
            <person name="Albert R."/>
            <person name="Binder M."/>
            <person name="Bloem J."/>
            <person name="Labutti K."/>
            <person name="Salamov A."/>
            <person name="Andreopoulos B."/>
            <person name="Baker S."/>
            <person name="Barry K."/>
            <person name="Bills G."/>
            <person name="Bluhm B."/>
            <person name="Cannon C."/>
            <person name="Castanera R."/>
            <person name="Culley D."/>
            <person name="Daum C."/>
            <person name="Ezra D."/>
            <person name="Gonzalez J."/>
            <person name="Henrissat B."/>
            <person name="Kuo A."/>
            <person name="Liang C."/>
            <person name="Lipzen A."/>
            <person name="Lutzoni F."/>
            <person name="Magnuson J."/>
            <person name="Mondo S."/>
            <person name="Nolan M."/>
            <person name="Ohm R."/>
            <person name="Pangilinan J."/>
            <person name="Park H.-J."/>
            <person name="Ramirez L."/>
            <person name="Alfaro M."/>
            <person name="Sun H."/>
            <person name="Tritt A."/>
            <person name="Yoshinaga Y."/>
            <person name="Zwiers L.-H."/>
            <person name="Turgeon B."/>
            <person name="Goodwin S."/>
            <person name="Spatafora J."/>
            <person name="Crous P."/>
            <person name="Grigoriev I."/>
        </authorList>
    </citation>
    <scope>NUCLEOTIDE SEQUENCE</scope>
    <source>
        <strain evidence="1">CBS 161.51</strain>
    </source>
</reference>